<dbReference type="CDD" id="cd03444">
    <property type="entry name" value="Thioesterase_II_repeat1"/>
    <property type="match status" value="1"/>
</dbReference>
<dbReference type="SUPFAM" id="SSF54637">
    <property type="entry name" value="Thioesterase/thiol ester dehydrase-isomerase"/>
    <property type="match status" value="2"/>
</dbReference>
<evidence type="ECO:0000256" key="2">
    <source>
        <dbReference type="ARBA" id="ARBA00022801"/>
    </source>
</evidence>
<feature type="domain" description="Acyl-CoA thioesterase-like N-terminal HotDog" evidence="4">
    <location>
        <begin position="32"/>
        <end position="109"/>
    </location>
</feature>
<organism evidence="5 6">
    <name type="scientific">Amycolatopsis balhimycina DSM 5908</name>
    <dbReference type="NCBI Taxonomy" id="1081091"/>
    <lineage>
        <taxon>Bacteria</taxon>
        <taxon>Bacillati</taxon>
        <taxon>Actinomycetota</taxon>
        <taxon>Actinomycetes</taxon>
        <taxon>Pseudonocardiales</taxon>
        <taxon>Pseudonocardiaceae</taxon>
        <taxon>Amycolatopsis</taxon>
    </lineage>
</organism>
<comment type="caution">
    <text evidence="5">The sequence shown here is derived from an EMBL/GenBank/DDBJ whole genome shotgun (WGS) entry which is preliminary data.</text>
</comment>
<accession>A0A428WVJ6</accession>
<comment type="similarity">
    <text evidence="1">Belongs to the C/M/P thioester hydrolase family.</text>
</comment>
<dbReference type="AlphaFoldDB" id="A0A428WVJ6"/>
<dbReference type="InterPro" id="IPR029069">
    <property type="entry name" value="HotDog_dom_sf"/>
</dbReference>
<evidence type="ECO:0000259" key="3">
    <source>
        <dbReference type="Pfam" id="PF02551"/>
    </source>
</evidence>
<dbReference type="PANTHER" id="PTHR11066">
    <property type="entry name" value="ACYL-COA THIOESTERASE"/>
    <property type="match status" value="1"/>
</dbReference>
<keyword evidence="6" id="KW-1185">Reference proteome</keyword>
<feature type="domain" description="Acyl-CoA thioesterase 2 C-terminal" evidence="3">
    <location>
        <begin position="160"/>
        <end position="270"/>
    </location>
</feature>
<keyword evidence="2" id="KW-0378">Hydrolase</keyword>
<dbReference type="CDD" id="cd03445">
    <property type="entry name" value="Thioesterase_II_repeat2"/>
    <property type="match status" value="1"/>
</dbReference>
<protein>
    <submittedName>
        <fullName evidence="5">Acyl-CoA thioesterase II</fullName>
    </submittedName>
</protein>
<dbReference type="GO" id="GO:0047617">
    <property type="term" value="F:fatty acyl-CoA hydrolase activity"/>
    <property type="evidence" value="ECO:0007669"/>
    <property type="project" value="InterPro"/>
</dbReference>
<evidence type="ECO:0000259" key="4">
    <source>
        <dbReference type="Pfam" id="PF13622"/>
    </source>
</evidence>
<reference evidence="5 6" key="1">
    <citation type="submission" date="2018-05" db="EMBL/GenBank/DDBJ databases">
        <title>Evolution of GPA BGCs.</title>
        <authorList>
            <person name="Waglechner N."/>
            <person name="Wright G.D."/>
        </authorList>
    </citation>
    <scope>NUCLEOTIDE SEQUENCE [LARGE SCALE GENOMIC DNA]</scope>
    <source>
        <strain evidence="5 6">DSM 5908</strain>
    </source>
</reference>
<evidence type="ECO:0000313" key="5">
    <source>
        <dbReference type="EMBL" id="RSM47082.1"/>
    </source>
</evidence>
<dbReference type="RefSeq" id="WP_020639337.1">
    <property type="nucleotide sequence ID" value="NZ_QHHU01000011.1"/>
</dbReference>
<sequence>MNRSLTDPLAWLSELERLEGDVFVASPSGRSARMFGGEAAARALAAAQGTVSADRAVHVAQASYLRPGNPSVPLWLRVARLRDGRAFSQRRVDVEQEGRLIFTAMFSFHAGSGAFEHGDRMPVVPAPEELGGVEGWTEAAAVWPQWLLGDPSVELRPVPAGADQAGTRALWYRAAGPVPDDPAIHACRWLYASDLTLVASIRLPHERGSRKTWLMTSLNHTVWFHRPFGVDEWHLVVQRSSRACDGRGLASGKVFTRGGELVSSLAQEGLASPIPSVYKQ</sequence>
<dbReference type="Pfam" id="PF02551">
    <property type="entry name" value="Acyl_CoA_thio"/>
    <property type="match status" value="1"/>
</dbReference>
<dbReference type="GO" id="GO:0006637">
    <property type="term" value="P:acyl-CoA metabolic process"/>
    <property type="evidence" value="ECO:0007669"/>
    <property type="project" value="InterPro"/>
</dbReference>
<dbReference type="InterPro" id="IPR049449">
    <property type="entry name" value="TesB_ACOT8-like_N"/>
</dbReference>
<dbReference type="Gene3D" id="2.40.160.210">
    <property type="entry name" value="Acyl-CoA thioesterase, double hotdog domain"/>
    <property type="match status" value="1"/>
</dbReference>
<dbReference type="Pfam" id="PF13622">
    <property type="entry name" value="4HBT_3"/>
    <property type="match status" value="1"/>
</dbReference>
<name>A0A428WVJ6_AMYBA</name>
<dbReference type="GO" id="GO:0009062">
    <property type="term" value="P:fatty acid catabolic process"/>
    <property type="evidence" value="ECO:0007669"/>
    <property type="project" value="TreeGrafter"/>
</dbReference>
<dbReference type="OrthoDB" id="9781019at2"/>
<dbReference type="Proteomes" id="UP000286716">
    <property type="component" value="Unassembled WGS sequence"/>
</dbReference>
<dbReference type="InterPro" id="IPR025652">
    <property type="entry name" value="TesB_C"/>
</dbReference>
<dbReference type="InterPro" id="IPR003703">
    <property type="entry name" value="Acyl_CoA_thio"/>
</dbReference>
<evidence type="ECO:0000256" key="1">
    <source>
        <dbReference type="ARBA" id="ARBA00006538"/>
    </source>
</evidence>
<evidence type="ECO:0000313" key="6">
    <source>
        <dbReference type="Proteomes" id="UP000286716"/>
    </source>
</evidence>
<dbReference type="EMBL" id="QHHU01000011">
    <property type="protein sequence ID" value="RSM47082.1"/>
    <property type="molecule type" value="Genomic_DNA"/>
</dbReference>
<dbReference type="InterPro" id="IPR042171">
    <property type="entry name" value="Acyl-CoA_hotdog"/>
</dbReference>
<proteinExistence type="inferred from homology"/>
<dbReference type="PANTHER" id="PTHR11066:SF34">
    <property type="entry name" value="ACYL-COENZYME A THIOESTERASE 8"/>
    <property type="match status" value="1"/>
</dbReference>
<gene>
    <name evidence="5" type="ORF">DMA12_10140</name>
</gene>